<feature type="region of interest" description="Disordered" evidence="2">
    <location>
        <begin position="1"/>
        <end position="20"/>
    </location>
</feature>
<dbReference type="SUPFAM" id="SSF52768">
    <property type="entry name" value="Arginase/deacetylase"/>
    <property type="match status" value="1"/>
</dbReference>
<evidence type="ECO:0000313" key="5">
    <source>
        <dbReference type="Proteomes" id="UP000033067"/>
    </source>
</evidence>
<dbReference type="PRINTS" id="PR01270">
    <property type="entry name" value="HDASUPER"/>
</dbReference>
<feature type="domain" description="Histone deacetylase" evidence="3">
    <location>
        <begin position="18"/>
        <end position="300"/>
    </location>
</feature>
<name>A0A0E3UNX2_9GAMM</name>
<dbReference type="Pfam" id="PF00850">
    <property type="entry name" value="Hist_deacetyl"/>
    <property type="match status" value="1"/>
</dbReference>
<dbReference type="AlphaFoldDB" id="A0A0E3UNX2"/>
<dbReference type="InterPro" id="IPR000286">
    <property type="entry name" value="HDACs"/>
</dbReference>
<evidence type="ECO:0000259" key="3">
    <source>
        <dbReference type="Pfam" id="PF00850"/>
    </source>
</evidence>
<protein>
    <submittedName>
        <fullName evidence="4">Acetoin utilization protein</fullName>
    </submittedName>
</protein>
<dbReference type="RefSeq" id="WP_052632622.1">
    <property type="nucleotide sequence ID" value="NZ_CP011144.1"/>
</dbReference>
<evidence type="ECO:0000313" key="4">
    <source>
        <dbReference type="EMBL" id="AKC87345.1"/>
    </source>
</evidence>
<organism evidence="4 5">
    <name type="scientific">Pseudoxanthomonas suwonensis</name>
    <dbReference type="NCBI Taxonomy" id="314722"/>
    <lineage>
        <taxon>Bacteria</taxon>
        <taxon>Pseudomonadati</taxon>
        <taxon>Pseudomonadota</taxon>
        <taxon>Gammaproteobacteria</taxon>
        <taxon>Lysobacterales</taxon>
        <taxon>Lysobacteraceae</taxon>
        <taxon>Pseudoxanthomonas</taxon>
    </lineage>
</organism>
<proteinExistence type="inferred from homology"/>
<dbReference type="PANTHER" id="PTHR10625">
    <property type="entry name" value="HISTONE DEACETYLASE HDAC1-RELATED"/>
    <property type="match status" value="1"/>
</dbReference>
<comment type="similarity">
    <text evidence="1">Belongs to the histone deacetylase family.</text>
</comment>
<dbReference type="InterPro" id="IPR023696">
    <property type="entry name" value="Ureohydrolase_dom_sf"/>
</dbReference>
<dbReference type="PATRIC" id="fig|314722.6.peg.2570"/>
<dbReference type="GO" id="GO:0040029">
    <property type="term" value="P:epigenetic regulation of gene expression"/>
    <property type="evidence" value="ECO:0007669"/>
    <property type="project" value="TreeGrafter"/>
</dbReference>
<dbReference type="OrthoDB" id="9808367at2"/>
<reference evidence="4 5" key="1">
    <citation type="journal article" date="2015" name="Genome Announc.">
        <title>Complete Genome Sequence of Pseudoxanthomonas suwonensis Strain J1, a Cellulose-Degrading Bacterium Isolated from Leaf- and Wood-Enriched Soil.</title>
        <authorList>
            <person name="Hou L."/>
            <person name="Jiang J."/>
            <person name="Xu Z."/>
            <person name="Zhou Y."/>
            <person name="Leung F.C."/>
        </authorList>
    </citation>
    <scope>NUCLEOTIDE SEQUENCE [LARGE SCALE GENOMIC DNA]</scope>
    <source>
        <strain evidence="4 5">J1</strain>
    </source>
</reference>
<evidence type="ECO:0000256" key="1">
    <source>
        <dbReference type="ARBA" id="ARBA00005947"/>
    </source>
</evidence>
<keyword evidence="5" id="KW-1185">Reference proteome</keyword>
<dbReference type="PANTHER" id="PTHR10625:SF10">
    <property type="entry name" value="HISTONE DEACETYLASE HDAC1"/>
    <property type="match status" value="1"/>
</dbReference>
<gene>
    <name evidence="4" type="ORF">WQ53_11850</name>
</gene>
<dbReference type="InterPro" id="IPR023801">
    <property type="entry name" value="His_deacetylse_dom"/>
</dbReference>
<feature type="compositionally biased region" description="Basic and acidic residues" evidence="2">
    <location>
        <begin position="9"/>
        <end position="20"/>
    </location>
</feature>
<dbReference type="GO" id="GO:0004407">
    <property type="term" value="F:histone deacetylase activity"/>
    <property type="evidence" value="ECO:0007669"/>
    <property type="project" value="TreeGrafter"/>
</dbReference>
<dbReference type="KEGG" id="psuw:WQ53_11850"/>
<dbReference type="Gene3D" id="3.40.800.20">
    <property type="entry name" value="Histone deacetylase domain"/>
    <property type="match status" value="1"/>
</dbReference>
<dbReference type="EMBL" id="CP011144">
    <property type="protein sequence ID" value="AKC87345.1"/>
    <property type="molecule type" value="Genomic_DNA"/>
</dbReference>
<evidence type="ECO:0000256" key="2">
    <source>
        <dbReference type="SAM" id="MobiDB-lite"/>
    </source>
</evidence>
<dbReference type="CDD" id="cd11599">
    <property type="entry name" value="HDAC_classII_2"/>
    <property type="match status" value="1"/>
</dbReference>
<sequence length="303" mass="32180">MLAWTHPACLDHDPGPEHPEQPARLRVVLDALRAAYPGLPWRQAPMAQRGDLLRVHTAELVDEVLAPVADGLQRLDPDTVLCPASGRAALYAAGAGAAAIDAVMAGEAETAFCAVRPPGHHATADAAMGFCLFNNIAVAAAHARERHGLERIAIVDFDVHHGNGTQAIFQRQPAVAYFSSHQSGLYPHTGSVHERGAGNLHNALLPPGSGGFRFRNTWLDSLLPALDDFRPQLLLVSAGFDAHLADPLADLMLEAEDFAWITAELRAIAARHGGGRLVSMLEGGYNLDALAECAVAHVGALQD</sequence>
<dbReference type="Proteomes" id="UP000033067">
    <property type="component" value="Chromosome"/>
</dbReference>
<dbReference type="InterPro" id="IPR037138">
    <property type="entry name" value="His_deacetylse_dom_sf"/>
</dbReference>
<accession>A0A0E3UNX2</accession>